<keyword evidence="3 10" id="KW-0479">Metal-binding</keyword>
<dbReference type="AlphaFoldDB" id="A0A1F7GZP0"/>
<dbReference type="EMBL" id="MFZO01000037">
    <property type="protein sequence ID" value="OGK24253.1"/>
    <property type="molecule type" value="Genomic_DNA"/>
</dbReference>
<gene>
    <name evidence="11" type="ORF">A3C25_06005</name>
</gene>
<dbReference type="InterPro" id="IPR036412">
    <property type="entry name" value="HAD-like_sf"/>
</dbReference>
<dbReference type="PANTHER" id="PTHR42891:SF1">
    <property type="entry name" value="D-GLYCERO-BETA-D-MANNO-HEPTOSE-1,7-BISPHOSPHATE 7-PHOSPHATASE"/>
    <property type="match status" value="1"/>
</dbReference>
<dbReference type="NCBIfam" id="TIGR01656">
    <property type="entry name" value="Histidinol-ppas"/>
    <property type="match status" value="1"/>
</dbReference>
<feature type="site" description="Stabilizes the phosphoryl group" evidence="9">
    <location>
        <position position="108"/>
    </location>
</feature>
<comment type="subcellular location">
    <subcellularLocation>
        <location evidence="1 7">Cytoplasm</location>
    </subcellularLocation>
</comment>
<accession>A0A1F7GZP0</accession>
<name>A0A1F7GZP0_9BACT</name>
<keyword evidence="2 7" id="KW-0963">Cytoplasm</keyword>
<dbReference type="PIRSF" id="PIRSF004682">
    <property type="entry name" value="GmhB"/>
    <property type="match status" value="1"/>
</dbReference>
<feature type="binding site" evidence="10">
    <location>
        <position position="8"/>
    </location>
    <ligand>
        <name>Mg(2+)</name>
        <dbReference type="ChEBI" id="CHEBI:18420"/>
    </ligand>
</feature>
<dbReference type="GO" id="GO:0005975">
    <property type="term" value="P:carbohydrate metabolic process"/>
    <property type="evidence" value="ECO:0007669"/>
    <property type="project" value="InterPro"/>
</dbReference>
<comment type="caution">
    <text evidence="11">The sequence shown here is derived from an EMBL/GenBank/DDBJ whole genome shotgun (WGS) entry which is preliminary data.</text>
</comment>
<evidence type="ECO:0000313" key="12">
    <source>
        <dbReference type="Proteomes" id="UP000177913"/>
    </source>
</evidence>
<evidence type="ECO:0000256" key="10">
    <source>
        <dbReference type="PIRSR" id="PIRSR004682-4"/>
    </source>
</evidence>
<feature type="site" description="Contributes to substrate recognition" evidence="9">
    <location>
        <position position="107"/>
    </location>
</feature>
<dbReference type="NCBIfam" id="TIGR01662">
    <property type="entry name" value="HAD-SF-IIIA"/>
    <property type="match status" value="1"/>
</dbReference>
<keyword evidence="10" id="KW-0460">Magnesium</keyword>
<evidence type="ECO:0000256" key="7">
    <source>
        <dbReference type="PIRNR" id="PIRNR004682"/>
    </source>
</evidence>
<feature type="active site" description="Proton donor" evidence="8">
    <location>
        <position position="10"/>
    </location>
</feature>
<comment type="cofactor">
    <cofactor evidence="10">
        <name>Mg(2+)</name>
        <dbReference type="ChEBI" id="CHEBI:18420"/>
    </cofactor>
</comment>
<feature type="binding site" evidence="10">
    <location>
        <position position="133"/>
    </location>
    <ligand>
        <name>Mg(2+)</name>
        <dbReference type="ChEBI" id="CHEBI:18420"/>
    </ligand>
</feature>
<dbReference type="PANTHER" id="PTHR42891">
    <property type="entry name" value="D-GLYCERO-BETA-D-MANNO-HEPTOSE-1,7-BISPHOSPHATE 7-PHOSPHATASE"/>
    <property type="match status" value="1"/>
</dbReference>
<organism evidence="11 12">
    <name type="scientific">Candidatus Roizmanbacteria bacterium RIFCSPHIGHO2_02_FULL_38_11</name>
    <dbReference type="NCBI Taxonomy" id="1802039"/>
    <lineage>
        <taxon>Bacteria</taxon>
        <taxon>Candidatus Roizmaniibacteriota</taxon>
    </lineage>
</organism>
<dbReference type="InterPro" id="IPR006549">
    <property type="entry name" value="HAD-SF_hydro_IIIA"/>
</dbReference>
<evidence type="ECO:0000256" key="8">
    <source>
        <dbReference type="PIRSR" id="PIRSR004682-1"/>
    </source>
</evidence>
<dbReference type="Proteomes" id="UP000177913">
    <property type="component" value="Unassembled WGS sequence"/>
</dbReference>
<dbReference type="CDD" id="cd07503">
    <property type="entry name" value="HAD_HisB-N"/>
    <property type="match status" value="1"/>
</dbReference>
<evidence type="ECO:0000256" key="9">
    <source>
        <dbReference type="PIRSR" id="PIRSR004682-3"/>
    </source>
</evidence>
<dbReference type="InterPro" id="IPR006543">
    <property type="entry name" value="Histidinol-phos"/>
</dbReference>
<dbReference type="InterPro" id="IPR004446">
    <property type="entry name" value="Heptose_bisP_phosphatase"/>
</dbReference>
<dbReference type="Pfam" id="PF13242">
    <property type="entry name" value="Hydrolase_like"/>
    <property type="match status" value="1"/>
</dbReference>
<feature type="site" description="Stabilizes the phosphoryl group" evidence="9">
    <location>
        <position position="50"/>
    </location>
</feature>
<dbReference type="GO" id="GO:0005737">
    <property type="term" value="C:cytoplasm"/>
    <property type="evidence" value="ECO:0007669"/>
    <property type="project" value="UniProtKB-SubCell"/>
</dbReference>
<evidence type="ECO:0000256" key="4">
    <source>
        <dbReference type="ARBA" id="ARBA00022801"/>
    </source>
</evidence>
<evidence type="ECO:0000256" key="1">
    <source>
        <dbReference type="ARBA" id="ARBA00004496"/>
    </source>
</evidence>
<dbReference type="GO" id="GO:0016791">
    <property type="term" value="F:phosphatase activity"/>
    <property type="evidence" value="ECO:0007669"/>
    <property type="project" value="InterPro"/>
</dbReference>
<reference evidence="11 12" key="1">
    <citation type="journal article" date="2016" name="Nat. Commun.">
        <title>Thousands of microbial genomes shed light on interconnected biogeochemical processes in an aquifer system.</title>
        <authorList>
            <person name="Anantharaman K."/>
            <person name="Brown C.T."/>
            <person name="Hug L.A."/>
            <person name="Sharon I."/>
            <person name="Castelle C.J."/>
            <person name="Probst A.J."/>
            <person name="Thomas B.C."/>
            <person name="Singh A."/>
            <person name="Wilkins M.J."/>
            <person name="Karaoz U."/>
            <person name="Brodie E.L."/>
            <person name="Williams K.H."/>
            <person name="Hubbard S.S."/>
            <person name="Banfield J.F."/>
        </authorList>
    </citation>
    <scope>NUCLEOTIDE SEQUENCE [LARGE SCALE GENOMIC DNA]</scope>
</reference>
<dbReference type="SUPFAM" id="SSF56784">
    <property type="entry name" value="HAD-like"/>
    <property type="match status" value="1"/>
</dbReference>
<dbReference type="GO" id="GO:0046872">
    <property type="term" value="F:metal ion binding"/>
    <property type="evidence" value="ECO:0007669"/>
    <property type="project" value="UniProtKB-KW"/>
</dbReference>
<proteinExistence type="inferred from homology"/>
<protein>
    <recommendedName>
        <fullName evidence="6 7">D,D-heptose 1,7-bisphosphate phosphatase</fullName>
        <ecNumber evidence="7">3.1.3.-</ecNumber>
    </recommendedName>
</protein>
<dbReference type="EC" id="3.1.3.-" evidence="7"/>
<feature type="binding site" evidence="10">
    <location>
        <position position="104"/>
    </location>
    <ligand>
        <name>Zn(2+)</name>
        <dbReference type="ChEBI" id="CHEBI:29105"/>
    </ligand>
</feature>
<evidence type="ECO:0000256" key="5">
    <source>
        <dbReference type="ARBA" id="ARBA00023277"/>
    </source>
</evidence>
<feature type="binding site" evidence="10">
    <location>
        <position position="89"/>
    </location>
    <ligand>
        <name>Zn(2+)</name>
        <dbReference type="ChEBI" id="CHEBI:29105"/>
    </ligand>
</feature>
<dbReference type="Gene3D" id="3.40.50.1000">
    <property type="entry name" value="HAD superfamily/HAD-like"/>
    <property type="match status" value="1"/>
</dbReference>
<feature type="active site" description="Nucleophile" evidence="8">
    <location>
        <position position="8"/>
    </location>
</feature>
<feature type="binding site" evidence="10">
    <location>
        <position position="91"/>
    </location>
    <ligand>
        <name>Zn(2+)</name>
        <dbReference type="ChEBI" id="CHEBI:29105"/>
    </ligand>
</feature>
<evidence type="ECO:0000256" key="6">
    <source>
        <dbReference type="ARBA" id="ARBA00031828"/>
    </source>
</evidence>
<keyword evidence="10" id="KW-0862">Zinc</keyword>
<evidence type="ECO:0000256" key="2">
    <source>
        <dbReference type="ARBA" id="ARBA00022490"/>
    </source>
</evidence>
<sequence length="184" mass="20881">MQKAVFLDRDGVINREVDNLRDVKQLTLLPHAADAIRKLNQSGFLVIIITNQPVVARGWISEERLKKIHMELLKRLGKKGARIDAIYFCPHHPNADLSKYRKDCQDRKPNIGLIKKAVKNFKIALENSFLIGDSTRDIQTAKNAGIPSILLKTGYGGKDRKFNVKPDYIAKNLFEASIKFISTR</sequence>
<evidence type="ECO:0000313" key="11">
    <source>
        <dbReference type="EMBL" id="OGK24253.1"/>
    </source>
</evidence>
<keyword evidence="4 7" id="KW-0378">Hydrolase</keyword>
<dbReference type="InterPro" id="IPR023214">
    <property type="entry name" value="HAD_sf"/>
</dbReference>
<comment type="cofactor">
    <cofactor evidence="10">
        <name>Zn(2+)</name>
        <dbReference type="ChEBI" id="CHEBI:29105"/>
    </cofactor>
</comment>
<comment type="similarity">
    <text evidence="7">Belongs to the gmhB family.</text>
</comment>
<keyword evidence="5 7" id="KW-0119">Carbohydrate metabolism</keyword>
<feature type="binding site" evidence="10">
    <location>
        <position position="10"/>
    </location>
    <ligand>
        <name>Mg(2+)</name>
        <dbReference type="ChEBI" id="CHEBI:18420"/>
    </ligand>
</feature>
<evidence type="ECO:0000256" key="3">
    <source>
        <dbReference type="ARBA" id="ARBA00022723"/>
    </source>
</evidence>